<dbReference type="AlphaFoldDB" id="M1Z923"/>
<dbReference type="OrthoDB" id="2660802at2"/>
<dbReference type="InterPro" id="IPR036679">
    <property type="entry name" value="FlgN-like_sf"/>
</dbReference>
<evidence type="ECO:0000313" key="5">
    <source>
        <dbReference type="Proteomes" id="UP000011704"/>
    </source>
</evidence>
<dbReference type="GO" id="GO:0044780">
    <property type="term" value="P:bacterial-type flagellum assembly"/>
    <property type="evidence" value="ECO:0007669"/>
    <property type="project" value="InterPro"/>
</dbReference>
<keyword evidence="3" id="KW-1005">Bacterial flagellum biogenesis</keyword>
<reference evidence="4 5" key="1">
    <citation type="journal article" date="2013" name="Front. Microbiol.">
        <title>The genome of Nitrospina gracilis illuminates the metabolism and evolution of the major marine nitrite oxidizer.</title>
        <authorList>
            <person name="Luecker S."/>
            <person name="Nowka B."/>
            <person name="Rattei T."/>
            <person name="Spieck E."/>
            <person name="and Daims H."/>
        </authorList>
    </citation>
    <scope>NUCLEOTIDE SEQUENCE [LARGE SCALE GENOMIC DNA]</scope>
    <source>
        <strain evidence="4 5">3/211</strain>
    </source>
</reference>
<gene>
    <name evidence="4" type="ORF">NITGR_140007</name>
</gene>
<dbReference type="Pfam" id="PF05130">
    <property type="entry name" value="FlgN"/>
    <property type="match status" value="1"/>
</dbReference>
<evidence type="ECO:0000256" key="2">
    <source>
        <dbReference type="ARBA" id="ARBA00007703"/>
    </source>
</evidence>
<dbReference type="Gene3D" id="1.20.58.300">
    <property type="entry name" value="FlgN-like"/>
    <property type="match status" value="1"/>
</dbReference>
<dbReference type="InParanoid" id="M1Z923"/>
<sequence length="166" mass="19632">MKELYQALNTILEQKIELYDRLIKVFSEEWDAVTEFSRDRLMKTLEQKETLLTQVGELNQKREAILRKMAEQWNIPVEKVTLRKIAQFKNNQWSMSMILCQKRMKEQIARIKKMNEMNRRLIERSAHSMKESINVLYKADSSYTPYHADGKTDQVSLTSGLISTNI</sequence>
<comment type="similarity">
    <text evidence="2">Belongs to the FlgN family.</text>
</comment>
<keyword evidence="5" id="KW-1185">Reference proteome</keyword>
<dbReference type="RefSeq" id="WP_005006243.1">
    <property type="nucleotide sequence ID" value="NZ_HG422173.1"/>
</dbReference>
<dbReference type="HOGENOM" id="CLU_1600962_0_0_0"/>
<name>M1Z923_NITG3</name>
<comment type="function">
    <text evidence="1">Required for the efficient initiation of filament assembly.</text>
</comment>
<comment type="caution">
    <text evidence="4">The sequence shown here is derived from an EMBL/GenBank/DDBJ whole genome shotgun (WGS) entry which is preliminary data.</text>
</comment>
<dbReference type="SUPFAM" id="SSF140566">
    <property type="entry name" value="FlgN-like"/>
    <property type="match status" value="1"/>
</dbReference>
<dbReference type="STRING" id="1266370.NITGR_140007"/>
<organism evidence="4 5">
    <name type="scientific">Nitrospina gracilis (strain 3/211)</name>
    <dbReference type="NCBI Taxonomy" id="1266370"/>
    <lineage>
        <taxon>Bacteria</taxon>
        <taxon>Pseudomonadati</taxon>
        <taxon>Nitrospinota/Tectimicrobiota group</taxon>
        <taxon>Nitrospinota</taxon>
        <taxon>Nitrospinia</taxon>
        <taxon>Nitrospinales</taxon>
        <taxon>Nitrospinaceae</taxon>
        <taxon>Nitrospina</taxon>
    </lineage>
</organism>
<evidence type="ECO:0000256" key="3">
    <source>
        <dbReference type="ARBA" id="ARBA00022795"/>
    </source>
</evidence>
<dbReference type="EMBL" id="CAQJ01000016">
    <property type="protein sequence ID" value="CCQ89610.1"/>
    <property type="molecule type" value="Genomic_DNA"/>
</dbReference>
<protein>
    <submittedName>
        <fullName evidence="4">Uncharacterized protein</fullName>
    </submittedName>
</protein>
<evidence type="ECO:0000256" key="1">
    <source>
        <dbReference type="ARBA" id="ARBA00002397"/>
    </source>
</evidence>
<dbReference type="InterPro" id="IPR007809">
    <property type="entry name" value="FlgN-like"/>
</dbReference>
<dbReference type="Proteomes" id="UP000011704">
    <property type="component" value="Unassembled WGS sequence"/>
</dbReference>
<proteinExistence type="inferred from homology"/>
<accession>M1Z923</accession>
<evidence type="ECO:0000313" key="4">
    <source>
        <dbReference type="EMBL" id="CCQ89610.1"/>
    </source>
</evidence>